<keyword evidence="8" id="KW-0624">Polysaccharide degradation</keyword>
<proteinExistence type="inferred from homology"/>
<comment type="caution">
    <text evidence="10">The sequence shown here is derived from an EMBL/GenBank/DDBJ whole genome shotgun (WGS) entry which is preliminary data.</text>
</comment>
<evidence type="ECO:0000259" key="9">
    <source>
        <dbReference type="Pfam" id="PF00759"/>
    </source>
</evidence>
<dbReference type="InterPro" id="IPR012341">
    <property type="entry name" value="6hp_glycosidase-like_sf"/>
</dbReference>
<dbReference type="Proteomes" id="UP000317650">
    <property type="component" value="Chromosome 11"/>
</dbReference>
<dbReference type="Pfam" id="PF10294">
    <property type="entry name" value="Methyltransf_16"/>
    <property type="match status" value="1"/>
</dbReference>
<dbReference type="STRING" id="52838.A0A4S8J289"/>
<dbReference type="GO" id="GO:0030245">
    <property type="term" value="P:cellulose catabolic process"/>
    <property type="evidence" value="ECO:0007669"/>
    <property type="project" value="UniProtKB-KW"/>
</dbReference>
<dbReference type="Gene3D" id="3.40.50.150">
    <property type="entry name" value="Vaccinia Virus protein VP39"/>
    <property type="match status" value="1"/>
</dbReference>
<evidence type="ECO:0000256" key="5">
    <source>
        <dbReference type="ARBA" id="ARBA00023001"/>
    </source>
</evidence>
<dbReference type="EMBL" id="PYDT01000007">
    <property type="protein sequence ID" value="THU55468.1"/>
    <property type="molecule type" value="Genomic_DNA"/>
</dbReference>
<accession>A0A4S8J289</accession>
<evidence type="ECO:0000313" key="10">
    <source>
        <dbReference type="EMBL" id="THU55468.1"/>
    </source>
</evidence>
<reference evidence="10 11" key="1">
    <citation type="journal article" date="2019" name="Nat. Plants">
        <title>Genome sequencing of Musa balbisiana reveals subgenome evolution and function divergence in polyploid bananas.</title>
        <authorList>
            <person name="Yao X."/>
        </authorList>
    </citation>
    <scope>NUCLEOTIDE SEQUENCE [LARGE SCALE GENOMIC DNA]</scope>
    <source>
        <strain evidence="11">cv. DH-PKW</strain>
        <tissue evidence="10">Leaves</tissue>
    </source>
</reference>
<dbReference type="EC" id="3.2.1.4" evidence="3"/>
<organism evidence="10 11">
    <name type="scientific">Musa balbisiana</name>
    <name type="common">Banana</name>
    <dbReference type="NCBI Taxonomy" id="52838"/>
    <lineage>
        <taxon>Eukaryota</taxon>
        <taxon>Viridiplantae</taxon>
        <taxon>Streptophyta</taxon>
        <taxon>Embryophyta</taxon>
        <taxon>Tracheophyta</taxon>
        <taxon>Spermatophyta</taxon>
        <taxon>Magnoliopsida</taxon>
        <taxon>Liliopsida</taxon>
        <taxon>Zingiberales</taxon>
        <taxon>Musaceae</taxon>
        <taxon>Musa</taxon>
    </lineage>
</organism>
<dbReference type="PANTHER" id="PTHR22298">
    <property type="entry name" value="ENDO-1,4-BETA-GLUCANASE"/>
    <property type="match status" value="1"/>
</dbReference>
<dbReference type="InterPro" id="IPR019410">
    <property type="entry name" value="Methyltransf_16"/>
</dbReference>
<evidence type="ECO:0000313" key="11">
    <source>
        <dbReference type="Proteomes" id="UP000317650"/>
    </source>
</evidence>
<feature type="domain" description="Glycoside hydrolase family 9" evidence="9">
    <location>
        <begin position="395"/>
        <end position="492"/>
    </location>
</feature>
<comment type="similarity">
    <text evidence="2">Belongs to the glycosyl hydrolase 9 (cellulase E) family.</text>
</comment>
<protein>
    <recommendedName>
        <fullName evidence="3">cellulase</fullName>
        <ecNumber evidence="3">3.2.1.4</ecNumber>
    </recommendedName>
</protein>
<name>A0A4S8J289_MUSBA</name>
<sequence length="574" mass="62506">MGATSVAESAAAVATMRLGAYGGDAEVVEEAAGEILLLWALQQPAAQRQNAFVRHSSQTLAIDACGHRLTVLQSPSSMSTPGVTGAVMWDSGIVLGKFLEHAVDSGTLSLHGKRVVELGAGCGLVGCIAALSGADVMLTDLPDRLKLLKKNVDLNVEGWNKRVSARVCELTWGDDIDPELLDPMPDIVLGSDVVYSEAAVEDLLSTLKQICGCHTTVFVAGELRNDAVLEYFLEGAMKDFGKEPAVLRGPEVGQAKGSVSLSISCIFGQEVLPTHLLRWTWWEAATTPVAYAVTMLSWRGIEFEERADSRQRPIRLRSRSNSLGNRLLGQSTRTTRHSMGAGKQQAISLSLSLFLFVFFPVSFLDNQSREKVGDGATDHTCWERAEDMTTPRTAYKDELLWAAAWLFEATDDKLYLHYVAENAAVHGGTGWAVTEFSWDNKFAGLQILLTKVFVRGGGETHDATLEQYKAKAENFLCACLQKKNGDNVDMTPAFSPDMLLKFAQSQADYILGRNPKSMSYLVGYGWNYPTRVRHRGASIPSVFVLPSAVGCIEGFDNWYVGKNGNPNVIEGALL</sequence>
<dbReference type="GO" id="GO:0008810">
    <property type="term" value="F:cellulase activity"/>
    <property type="evidence" value="ECO:0007669"/>
    <property type="project" value="UniProtKB-EC"/>
</dbReference>
<keyword evidence="7" id="KW-0326">Glycosidase</keyword>
<dbReference type="Pfam" id="PF00759">
    <property type="entry name" value="Glyco_hydro_9"/>
    <property type="match status" value="2"/>
</dbReference>
<dbReference type="InterPro" id="IPR029063">
    <property type="entry name" value="SAM-dependent_MTases_sf"/>
</dbReference>
<gene>
    <name evidence="10" type="ORF">C4D60_Mb11t06880</name>
</gene>
<keyword evidence="6" id="KW-0119">Carbohydrate metabolism</keyword>
<dbReference type="Gene3D" id="1.50.10.10">
    <property type="match status" value="3"/>
</dbReference>
<dbReference type="SUPFAM" id="SSF53335">
    <property type="entry name" value="S-adenosyl-L-methionine-dependent methyltransferases"/>
    <property type="match status" value="1"/>
</dbReference>
<evidence type="ECO:0000256" key="8">
    <source>
        <dbReference type="ARBA" id="ARBA00023326"/>
    </source>
</evidence>
<evidence type="ECO:0000256" key="7">
    <source>
        <dbReference type="ARBA" id="ARBA00023295"/>
    </source>
</evidence>
<dbReference type="InterPro" id="IPR001701">
    <property type="entry name" value="Glyco_hydro_9"/>
</dbReference>
<dbReference type="AlphaFoldDB" id="A0A4S8J289"/>
<evidence type="ECO:0000256" key="3">
    <source>
        <dbReference type="ARBA" id="ARBA00012601"/>
    </source>
</evidence>
<feature type="domain" description="Glycoside hydrolase family 9" evidence="9">
    <location>
        <begin position="495"/>
        <end position="573"/>
    </location>
</feature>
<keyword evidence="4" id="KW-0378">Hydrolase</keyword>
<comment type="catalytic activity">
    <reaction evidence="1">
        <text>Endohydrolysis of (1-&gt;4)-beta-D-glucosidic linkages in cellulose, lichenin and cereal beta-D-glucans.</text>
        <dbReference type="EC" id="3.2.1.4"/>
    </reaction>
</comment>
<evidence type="ECO:0000256" key="2">
    <source>
        <dbReference type="ARBA" id="ARBA00007072"/>
    </source>
</evidence>
<evidence type="ECO:0000256" key="1">
    <source>
        <dbReference type="ARBA" id="ARBA00000966"/>
    </source>
</evidence>
<keyword evidence="11" id="KW-1185">Reference proteome</keyword>
<evidence type="ECO:0000256" key="4">
    <source>
        <dbReference type="ARBA" id="ARBA00022801"/>
    </source>
</evidence>
<keyword evidence="5" id="KW-0136">Cellulose degradation</keyword>
<dbReference type="SUPFAM" id="SSF48208">
    <property type="entry name" value="Six-hairpin glycosidases"/>
    <property type="match status" value="1"/>
</dbReference>
<evidence type="ECO:0000256" key="6">
    <source>
        <dbReference type="ARBA" id="ARBA00023277"/>
    </source>
</evidence>
<dbReference type="InterPro" id="IPR008928">
    <property type="entry name" value="6-hairpin_glycosidase_sf"/>
</dbReference>